<evidence type="ECO:0000256" key="1">
    <source>
        <dbReference type="SAM" id="Phobius"/>
    </source>
</evidence>
<dbReference type="Pfam" id="PF04578">
    <property type="entry name" value="DUF594"/>
    <property type="match status" value="1"/>
</dbReference>
<gene>
    <name evidence="3" type="ORF">POM88_019901</name>
</gene>
<evidence type="ECO:0000259" key="2">
    <source>
        <dbReference type="Pfam" id="PF13968"/>
    </source>
</evidence>
<dbReference type="AlphaFoldDB" id="A0AAD8IBT8"/>
<dbReference type="InterPro" id="IPR025315">
    <property type="entry name" value="DUF4220"/>
</dbReference>
<keyword evidence="1" id="KW-0812">Transmembrane</keyword>
<evidence type="ECO:0000313" key="4">
    <source>
        <dbReference type="Proteomes" id="UP001237642"/>
    </source>
</evidence>
<feature type="domain" description="DUF4220" evidence="2">
    <location>
        <begin position="54"/>
        <end position="412"/>
    </location>
</feature>
<keyword evidence="1" id="KW-0472">Membrane</keyword>
<name>A0AAD8IBT8_9APIA</name>
<evidence type="ECO:0000313" key="3">
    <source>
        <dbReference type="EMBL" id="KAK1382166.1"/>
    </source>
</evidence>
<feature type="transmembrane region" description="Helical" evidence="1">
    <location>
        <begin position="49"/>
        <end position="71"/>
    </location>
</feature>
<sequence length="705" mass="81669">MVRMEMHKILLNEFFDEWEIRVCILLSLYLQIFLIVAGTFRRLASHKWIIILLWLSYLLAEIIAVFGLGLIVSRQSLFAKYCNDGEPDTCYQDHLHIYWAPFLLVHLGGPDTITAFAPEDNELWPRHLFYLASQCIVVAFALFESLKSNHQLRIPTLLIFFCGIVKCFERTAALYFGSANSFLNSMLSKSDMDGCITKKKARLQIKKTRDALNHLQVLQYAYVYFRAFKGLVVDLDLSIHERNQSREFFLGTSCKEAFWLVEVELNYIYDVLYTKLPLLHHKFSSFCRALSFMAVVVSLVLFHHVAKRENYSRLDLAITYILLTGAVGLDVIAFFMLIFCDWTVVKLKPLSDDSANDNSWKDKFVKLILFVNINKSLFLDWLLRFVGDKHHHPEPKFTDSRWADSLSKFNLILYCLQRPSKGREKFYSCFGLTNFVNWICYVKPQPLTHHMTGFIFDELKIKSELAKSLDIAKQICSSKGEWVLEKNESLGNFLPFVKEYNYDDILLIWHIATELCYNDGQDLVTNKDQRETAKQLSDYMLYLMVMKPDMMSAVCGIGQIKFRNICTEVSKLFDTGEPLLLRRRKFSLFNRQSQKKEVVLKACERIRSFNRESEAVTVKMDRNILFTASLLAKKLKEVSPETKWLIISKLWVELLSYAASNIRSSAHAVQLSKGGELITIVWLLMAHFGLGKEYEINPEKQGAAT</sequence>
<dbReference type="EMBL" id="JAUIZM010000005">
    <property type="protein sequence ID" value="KAK1382166.1"/>
    <property type="molecule type" value="Genomic_DNA"/>
</dbReference>
<dbReference type="PANTHER" id="PTHR31325">
    <property type="entry name" value="OS01G0798800 PROTEIN-RELATED"/>
    <property type="match status" value="1"/>
</dbReference>
<reference evidence="3" key="2">
    <citation type="submission" date="2023-05" db="EMBL/GenBank/DDBJ databases">
        <authorList>
            <person name="Schelkunov M.I."/>
        </authorList>
    </citation>
    <scope>NUCLEOTIDE SEQUENCE</scope>
    <source>
        <strain evidence="3">Hsosn_3</strain>
        <tissue evidence="3">Leaf</tissue>
    </source>
</reference>
<feature type="transmembrane region" description="Helical" evidence="1">
    <location>
        <begin position="18"/>
        <end position="37"/>
    </location>
</feature>
<feature type="transmembrane region" description="Helical" evidence="1">
    <location>
        <begin position="283"/>
        <end position="305"/>
    </location>
</feature>
<organism evidence="3 4">
    <name type="scientific">Heracleum sosnowskyi</name>
    <dbReference type="NCBI Taxonomy" id="360622"/>
    <lineage>
        <taxon>Eukaryota</taxon>
        <taxon>Viridiplantae</taxon>
        <taxon>Streptophyta</taxon>
        <taxon>Embryophyta</taxon>
        <taxon>Tracheophyta</taxon>
        <taxon>Spermatophyta</taxon>
        <taxon>Magnoliopsida</taxon>
        <taxon>eudicotyledons</taxon>
        <taxon>Gunneridae</taxon>
        <taxon>Pentapetalae</taxon>
        <taxon>asterids</taxon>
        <taxon>campanulids</taxon>
        <taxon>Apiales</taxon>
        <taxon>Apiaceae</taxon>
        <taxon>Apioideae</taxon>
        <taxon>apioid superclade</taxon>
        <taxon>Tordylieae</taxon>
        <taxon>Tordyliinae</taxon>
        <taxon>Heracleum</taxon>
    </lineage>
</organism>
<dbReference type="InterPro" id="IPR007658">
    <property type="entry name" value="DUF594"/>
</dbReference>
<dbReference type="Proteomes" id="UP001237642">
    <property type="component" value="Unassembled WGS sequence"/>
</dbReference>
<dbReference type="Pfam" id="PF13968">
    <property type="entry name" value="DUF4220"/>
    <property type="match status" value="1"/>
</dbReference>
<keyword evidence="4" id="KW-1185">Reference proteome</keyword>
<proteinExistence type="predicted"/>
<feature type="transmembrane region" description="Helical" evidence="1">
    <location>
        <begin position="317"/>
        <end position="344"/>
    </location>
</feature>
<comment type="caution">
    <text evidence="3">The sequence shown here is derived from an EMBL/GenBank/DDBJ whole genome shotgun (WGS) entry which is preliminary data.</text>
</comment>
<reference evidence="3" key="1">
    <citation type="submission" date="2023-02" db="EMBL/GenBank/DDBJ databases">
        <title>Genome of toxic invasive species Heracleum sosnowskyi carries increased number of genes despite the absence of recent whole-genome duplications.</title>
        <authorList>
            <person name="Schelkunov M."/>
            <person name="Shtratnikova V."/>
            <person name="Makarenko M."/>
            <person name="Klepikova A."/>
            <person name="Omelchenko D."/>
            <person name="Novikova G."/>
            <person name="Obukhova E."/>
            <person name="Bogdanov V."/>
            <person name="Penin A."/>
            <person name="Logacheva M."/>
        </authorList>
    </citation>
    <scope>NUCLEOTIDE SEQUENCE</scope>
    <source>
        <strain evidence="3">Hsosn_3</strain>
        <tissue evidence="3">Leaf</tissue>
    </source>
</reference>
<accession>A0AAD8IBT8</accession>
<protein>
    <recommendedName>
        <fullName evidence="2">DUF4220 domain-containing protein</fullName>
    </recommendedName>
</protein>
<keyword evidence="1" id="KW-1133">Transmembrane helix</keyword>